<comment type="caution">
    <text evidence="1">The sequence shown here is derived from an EMBL/GenBank/DDBJ whole genome shotgun (WGS) entry which is preliminary data.</text>
</comment>
<evidence type="ECO:0000313" key="2">
    <source>
        <dbReference type="Proteomes" id="UP000789342"/>
    </source>
</evidence>
<dbReference type="Proteomes" id="UP000789342">
    <property type="component" value="Unassembled WGS sequence"/>
</dbReference>
<dbReference type="EMBL" id="CAJVPV010034905">
    <property type="protein sequence ID" value="CAG8749836.1"/>
    <property type="molecule type" value="Genomic_DNA"/>
</dbReference>
<organism evidence="1 2">
    <name type="scientific">Acaulospora morrowiae</name>
    <dbReference type="NCBI Taxonomy" id="94023"/>
    <lineage>
        <taxon>Eukaryota</taxon>
        <taxon>Fungi</taxon>
        <taxon>Fungi incertae sedis</taxon>
        <taxon>Mucoromycota</taxon>
        <taxon>Glomeromycotina</taxon>
        <taxon>Glomeromycetes</taxon>
        <taxon>Diversisporales</taxon>
        <taxon>Acaulosporaceae</taxon>
        <taxon>Acaulospora</taxon>
    </lineage>
</organism>
<feature type="non-terminal residue" evidence="1">
    <location>
        <position position="51"/>
    </location>
</feature>
<accession>A0A9N9ITR9</accession>
<proteinExistence type="predicted"/>
<gene>
    <name evidence="1" type="ORF">AMORRO_LOCUS15273</name>
</gene>
<protein>
    <submittedName>
        <fullName evidence="1">4927_t:CDS:1</fullName>
    </submittedName>
</protein>
<keyword evidence="2" id="KW-1185">Reference proteome</keyword>
<evidence type="ECO:0000313" key="1">
    <source>
        <dbReference type="EMBL" id="CAG8749836.1"/>
    </source>
</evidence>
<reference evidence="1" key="1">
    <citation type="submission" date="2021-06" db="EMBL/GenBank/DDBJ databases">
        <authorList>
            <person name="Kallberg Y."/>
            <person name="Tangrot J."/>
            <person name="Rosling A."/>
        </authorList>
    </citation>
    <scope>NUCLEOTIDE SEQUENCE</scope>
    <source>
        <strain evidence="1">CL551</strain>
    </source>
</reference>
<dbReference type="AlphaFoldDB" id="A0A9N9ITR9"/>
<name>A0A9N9ITR9_9GLOM</name>
<sequence>MSAAVSLFKRKTKMMTTLTQNKRLPLLLYQGDDIINVVSKFGPYSGVLCEP</sequence>